<comment type="caution">
    <text evidence="1">The sequence shown here is derived from an EMBL/GenBank/DDBJ whole genome shotgun (WGS) entry which is preliminary data.</text>
</comment>
<dbReference type="Proteomes" id="UP000825890">
    <property type="component" value="Unassembled WGS sequence"/>
</dbReference>
<dbReference type="PANTHER" id="PTHR43130:SF3">
    <property type="entry name" value="HTH-TYPE TRANSCRIPTIONAL REGULATOR RV1931C"/>
    <property type="match status" value="1"/>
</dbReference>
<accession>A0A9P3C856</accession>
<dbReference type="InterPro" id="IPR029062">
    <property type="entry name" value="Class_I_gatase-like"/>
</dbReference>
<dbReference type="InterPro" id="IPR052158">
    <property type="entry name" value="INH-QAR"/>
</dbReference>
<gene>
    <name evidence="1" type="ORF">CKM354_000001800</name>
</gene>
<evidence type="ECO:0000313" key="2">
    <source>
        <dbReference type="Proteomes" id="UP000825890"/>
    </source>
</evidence>
<organism evidence="1 2">
    <name type="scientific">Cercospora kikuchii</name>
    <dbReference type="NCBI Taxonomy" id="84275"/>
    <lineage>
        <taxon>Eukaryota</taxon>
        <taxon>Fungi</taxon>
        <taxon>Dikarya</taxon>
        <taxon>Ascomycota</taxon>
        <taxon>Pezizomycotina</taxon>
        <taxon>Dothideomycetes</taxon>
        <taxon>Dothideomycetidae</taxon>
        <taxon>Mycosphaerellales</taxon>
        <taxon>Mycosphaerellaceae</taxon>
        <taxon>Cercospora</taxon>
    </lineage>
</organism>
<keyword evidence="2" id="KW-1185">Reference proteome</keyword>
<dbReference type="PANTHER" id="PTHR43130">
    <property type="entry name" value="ARAC-FAMILY TRANSCRIPTIONAL REGULATOR"/>
    <property type="match status" value="1"/>
</dbReference>
<reference evidence="1 2" key="1">
    <citation type="submission" date="2021-01" db="EMBL/GenBank/DDBJ databases">
        <title>Cercospora kikuchii MAFF 305040 whole genome shotgun sequence.</title>
        <authorList>
            <person name="Kashiwa T."/>
            <person name="Suzuki T."/>
        </authorList>
    </citation>
    <scope>NUCLEOTIDE SEQUENCE [LARGE SCALE GENOMIC DNA]</scope>
    <source>
        <strain evidence="1 2">MAFF 305040</strain>
    </source>
</reference>
<evidence type="ECO:0008006" key="3">
    <source>
        <dbReference type="Google" id="ProtNLM"/>
    </source>
</evidence>
<dbReference type="SUPFAM" id="SSF52317">
    <property type="entry name" value="Class I glutamine amidotransferase-like"/>
    <property type="match status" value="1"/>
</dbReference>
<dbReference type="RefSeq" id="XP_044651034.1">
    <property type="nucleotide sequence ID" value="XM_044795099.1"/>
</dbReference>
<dbReference type="GeneID" id="68285593"/>
<dbReference type="OrthoDB" id="543156at2759"/>
<sequence length="243" mass="26311">MPPHPPLQVLFLAFQQINILDLTGPCEIFALGKAKLTIAASNEIITTFEGMSLRRDRSLTSLLETNHDGSHSTSTLPPLDSFDILVIPGSLLTATLAAIKDDPDICKVISRWSELDRSATSPNGWNNKKPLLTICGGALFAGSIGLLGGKTCTMHYLDNKALQEICVKAGEKANVVRKRVVDSGETKSGMRILTSGGVTCGIDASLWLVSQMVDLDTARGIARIIDYKWELDSEWQVTEGMIV</sequence>
<proteinExistence type="predicted"/>
<protein>
    <recommendedName>
        <fullName evidence="3">DJ-1/PfpI domain-containing protein</fullName>
    </recommendedName>
</protein>
<dbReference type="AlphaFoldDB" id="A0A9P3C856"/>
<dbReference type="Gene3D" id="3.40.50.880">
    <property type="match status" value="1"/>
</dbReference>
<evidence type="ECO:0000313" key="1">
    <source>
        <dbReference type="EMBL" id="GIZ36547.1"/>
    </source>
</evidence>
<dbReference type="EMBL" id="BOLY01000001">
    <property type="protein sequence ID" value="GIZ36547.1"/>
    <property type="molecule type" value="Genomic_DNA"/>
</dbReference>
<name>A0A9P3C856_9PEZI</name>